<evidence type="ECO:0000259" key="10">
    <source>
        <dbReference type="Pfam" id="PF05236"/>
    </source>
</evidence>
<dbReference type="GO" id="GO:0061629">
    <property type="term" value="F:RNA polymerase II-specific DNA-binding transcription factor binding"/>
    <property type="evidence" value="ECO:0007669"/>
    <property type="project" value="EnsemblFungi"/>
</dbReference>
<keyword evidence="5" id="KW-0804">Transcription</keyword>
<feature type="region of interest" description="Disordered" evidence="9">
    <location>
        <begin position="108"/>
        <end position="127"/>
    </location>
</feature>
<comment type="function">
    <text evidence="7">Functions as a component of the DNA-binding general transcription factor complex TFIID. Binding of TFIID to a promoter (with or without TATA element) is the initial step in pre-initiation complex (PIC) formation. TFIID plays a key role in the regulation of gene expression by RNA polymerase II through different activities such as transcription activator interaction, core promoter recognition and selectivity, TFIIA and TFIIB interaction, chromatin modification (histone acetylation by TAF1), facilitation of DNA opening and initiation of transcription.</text>
</comment>
<keyword evidence="6" id="KW-0539">Nucleus</keyword>
<keyword evidence="12" id="KW-1185">Reference proteome</keyword>
<sequence length="253" mass="27645">SNDQEKLTDAVLAAGIDLKAEENLLAVSSNNANAPHGSGISASKRSVRSEAFLNPRQLAAFMRKVAAESGLKQIFDSEREILELISSASETYMSDIITNAVVYSRHRRRPITSKTSHSSTPRSDISKALREIATRQKEQEEKRVQKRIALGIDAVEDKQEKAGAEETLHRAANATAAMMTSSKKKKYSWMTGASGSNNNAPKTNSAIASRGDSGIRFREAREEQAVVVKDLIAALENRNIGVDKTLTKAYNKL</sequence>
<evidence type="ECO:0000313" key="12">
    <source>
        <dbReference type="Proteomes" id="UP000094236"/>
    </source>
</evidence>
<comment type="subcellular location">
    <subcellularLocation>
        <location evidence="1">Nucleus</location>
    </subcellularLocation>
</comment>
<dbReference type="Pfam" id="PF05236">
    <property type="entry name" value="TAF4"/>
    <property type="match status" value="1"/>
</dbReference>
<dbReference type="PANTHER" id="PTHR15138:SF14">
    <property type="entry name" value="TRANSCRIPTION INITIATION FACTOR TFIID SUBUNIT 4"/>
    <property type="match status" value="1"/>
</dbReference>
<feature type="non-terminal residue" evidence="11">
    <location>
        <position position="253"/>
    </location>
</feature>
<dbReference type="GO" id="GO:0045944">
    <property type="term" value="P:positive regulation of transcription by RNA polymerase II"/>
    <property type="evidence" value="ECO:0007669"/>
    <property type="project" value="EnsemblFungi"/>
</dbReference>
<name>A0A1E4TRN7_PACTA</name>
<accession>A0A1E4TRN7</accession>
<feature type="non-terminal residue" evidence="11">
    <location>
        <position position="1"/>
    </location>
</feature>
<dbReference type="Proteomes" id="UP000094236">
    <property type="component" value="Unassembled WGS sequence"/>
</dbReference>
<evidence type="ECO:0000256" key="6">
    <source>
        <dbReference type="ARBA" id="ARBA00023242"/>
    </source>
</evidence>
<dbReference type="GO" id="GO:0003677">
    <property type="term" value="F:DNA binding"/>
    <property type="evidence" value="ECO:0007669"/>
    <property type="project" value="EnsemblFungi"/>
</dbReference>
<dbReference type="AlphaFoldDB" id="A0A1E4TRN7"/>
<evidence type="ECO:0000256" key="7">
    <source>
        <dbReference type="ARBA" id="ARBA00025346"/>
    </source>
</evidence>
<dbReference type="CDD" id="cd08045">
    <property type="entry name" value="HFD_TAF4"/>
    <property type="match status" value="1"/>
</dbReference>
<evidence type="ECO:0000256" key="9">
    <source>
        <dbReference type="SAM" id="MobiDB-lite"/>
    </source>
</evidence>
<evidence type="ECO:0000256" key="5">
    <source>
        <dbReference type="ARBA" id="ARBA00023163"/>
    </source>
</evidence>
<evidence type="ECO:0000256" key="4">
    <source>
        <dbReference type="ARBA" id="ARBA00023015"/>
    </source>
</evidence>
<reference evidence="12" key="1">
    <citation type="submission" date="2016-05" db="EMBL/GenBank/DDBJ databases">
        <title>Comparative genomics of biotechnologically important yeasts.</title>
        <authorList>
            <consortium name="DOE Joint Genome Institute"/>
            <person name="Riley R."/>
            <person name="Haridas S."/>
            <person name="Wolfe K.H."/>
            <person name="Lopes M.R."/>
            <person name="Hittinger C.T."/>
            <person name="Goker M."/>
            <person name="Salamov A."/>
            <person name="Wisecaver J."/>
            <person name="Long T.M."/>
            <person name="Aerts A.L."/>
            <person name="Barry K."/>
            <person name="Choi C."/>
            <person name="Clum A."/>
            <person name="Coughlan A.Y."/>
            <person name="Deshpande S."/>
            <person name="Douglass A.P."/>
            <person name="Hanson S.J."/>
            <person name="Klenk H.-P."/>
            <person name="Labutti K."/>
            <person name="Lapidus A."/>
            <person name="Lindquist E."/>
            <person name="Lipzen A."/>
            <person name="Meier-Kolthoff J.P."/>
            <person name="Ohm R.A."/>
            <person name="Otillar R.P."/>
            <person name="Pangilinan J."/>
            <person name="Peng Y."/>
            <person name="Rokas A."/>
            <person name="Rosa C.A."/>
            <person name="Scheuner C."/>
            <person name="Sibirny A.A."/>
            <person name="Slot J.C."/>
            <person name="Stielow J.B."/>
            <person name="Sun H."/>
            <person name="Kurtzman C.P."/>
            <person name="Blackwell M."/>
            <person name="Grigoriev I.V."/>
            <person name="Jeffries T.W."/>
        </authorList>
    </citation>
    <scope>NUCLEOTIDE SEQUENCE [LARGE SCALE GENOMIC DNA]</scope>
    <source>
        <strain evidence="12">NRRL Y-2460</strain>
    </source>
</reference>
<gene>
    <name evidence="11" type="ORF">PACTADRAFT_25432</name>
</gene>
<evidence type="ECO:0000256" key="8">
    <source>
        <dbReference type="ARBA" id="ARBA00031747"/>
    </source>
</evidence>
<dbReference type="InterPro" id="IPR007900">
    <property type="entry name" value="TAF4_C"/>
</dbReference>
<dbReference type="GO" id="GO:0003682">
    <property type="term" value="F:chromatin binding"/>
    <property type="evidence" value="ECO:0007669"/>
    <property type="project" value="EnsemblFungi"/>
</dbReference>
<keyword evidence="4" id="KW-0805">Transcription regulation</keyword>
<comment type="similarity">
    <text evidence="2">Belongs to the TAF4 family.</text>
</comment>
<dbReference type="PANTHER" id="PTHR15138">
    <property type="entry name" value="TRANSCRIPTION INITIATION FACTOR TFIID SUBUNIT 4"/>
    <property type="match status" value="1"/>
</dbReference>
<dbReference type="GO" id="GO:0006367">
    <property type="term" value="P:transcription initiation at RNA polymerase II promoter"/>
    <property type="evidence" value="ECO:0007669"/>
    <property type="project" value="TreeGrafter"/>
</dbReference>
<organism evidence="11 12">
    <name type="scientific">Pachysolen tannophilus NRRL Y-2460</name>
    <dbReference type="NCBI Taxonomy" id="669874"/>
    <lineage>
        <taxon>Eukaryota</taxon>
        <taxon>Fungi</taxon>
        <taxon>Dikarya</taxon>
        <taxon>Ascomycota</taxon>
        <taxon>Saccharomycotina</taxon>
        <taxon>Pichiomycetes</taxon>
        <taxon>Pachysolenaceae</taxon>
        <taxon>Pachysolen</taxon>
    </lineage>
</organism>
<feature type="domain" description="Transcription initiation factor TFIID component TAF4 C-terminal" evidence="10">
    <location>
        <begin position="7"/>
        <end position="250"/>
    </location>
</feature>
<evidence type="ECO:0000256" key="2">
    <source>
        <dbReference type="ARBA" id="ARBA00006178"/>
    </source>
</evidence>
<protein>
    <recommendedName>
        <fullName evidence="3">Transcription initiation factor TFIID subunit 4</fullName>
    </recommendedName>
    <alternativeName>
        <fullName evidence="8">TBP-associated factor 4</fullName>
    </alternativeName>
</protein>
<dbReference type="OrthoDB" id="21060at2759"/>
<dbReference type="STRING" id="669874.A0A1E4TRN7"/>
<dbReference type="GO" id="GO:0016251">
    <property type="term" value="F:RNA polymerase II general transcription initiation factor activity"/>
    <property type="evidence" value="ECO:0007669"/>
    <property type="project" value="TreeGrafter"/>
</dbReference>
<dbReference type="EMBL" id="KV454016">
    <property type="protein sequence ID" value="ODV94419.1"/>
    <property type="molecule type" value="Genomic_DNA"/>
</dbReference>
<evidence type="ECO:0000313" key="11">
    <source>
        <dbReference type="EMBL" id="ODV94419.1"/>
    </source>
</evidence>
<proteinExistence type="inferred from homology"/>
<feature type="compositionally biased region" description="Polar residues" evidence="9">
    <location>
        <begin position="112"/>
        <end position="123"/>
    </location>
</feature>
<dbReference type="InterPro" id="IPR045144">
    <property type="entry name" value="TAF4"/>
</dbReference>
<dbReference type="GO" id="GO:0005669">
    <property type="term" value="C:transcription factor TFIID complex"/>
    <property type="evidence" value="ECO:0007669"/>
    <property type="project" value="EnsemblFungi"/>
</dbReference>
<evidence type="ECO:0000256" key="1">
    <source>
        <dbReference type="ARBA" id="ARBA00004123"/>
    </source>
</evidence>
<evidence type="ECO:0000256" key="3">
    <source>
        <dbReference type="ARBA" id="ARBA00017306"/>
    </source>
</evidence>